<evidence type="ECO:0000313" key="1">
    <source>
        <dbReference type="EMBL" id="MEQ2227197.1"/>
    </source>
</evidence>
<dbReference type="Proteomes" id="UP001482620">
    <property type="component" value="Unassembled WGS sequence"/>
</dbReference>
<reference evidence="1 2" key="1">
    <citation type="submission" date="2021-06" db="EMBL/GenBank/DDBJ databases">
        <authorList>
            <person name="Palmer J.M."/>
        </authorList>
    </citation>
    <scope>NUCLEOTIDE SEQUENCE [LARGE SCALE GENOMIC DNA]</scope>
    <source>
        <strain evidence="2">if_2019</strain>
        <tissue evidence="1">Muscle</tissue>
    </source>
</reference>
<evidence type="ECO:0000313" key="2">
    <source>
        <dbReference type="Proteomes" id="UP001482620"/>
    </source>
</evidence>
<protein>
    <submittedName>
        <fullName evidence="1">Uncharacterized protein</fullName>
    </submittedName>
</protein>
<name>A0ABV0T6H7_9TELE</name>
<dbReference type="EMBL" id="JAHRIQ010018240">
    <property type="protein sequence ID" value="MEQ2227197.1"/>
    <property type="molecule type" value="Genomic_DNA"/>
</dbReference>
<gene>
    <name evidence="1" type="ORF">ILYODFUR_035275</name>
</gene>
<proteinExistence type="predicted"/>
<organism evidence="1 2">
    <name type="scientific">Ilyodon furcidens</name>
    <name type="common">goldbreast splitfin</name>
    <dbReference type="NCBI Taxonomy" id="33524"/>
    <lineage>
        <taxon>Eukaryota</taxon>
        <taxon>Metazoa</taxon>
        <taxon>Chordata</taxon>
        <taxon>Craniata</taxon>
        <taxon>Vertebrata</taxon>
        <taxon>Euteleostomi</taxon>
        <taxon>Actinopterygii</taxon>
        <taxon>Neopterygii</taxon>
        <taxon>Teleostei</taxon>
        <taxon>Neoteleostei</taxon>
        <taxon>Acanthomorphata</taxon>
        <taxon>Ovalentaria</taxon>
        <taxon>Atherinomorphae</taxon>
        <taxon>Cyprinodontiformes</taxon>
        <taxon>Goodeidae</taxon>
        <taxon>Ilyodon</taxon>
    </lineage>
</organism>
<accession>A0ABV0T6H7</accession>
<sequence length="108" mass="11898">MQSVSGLWKENQFATRGNSSLLGGSLAQILSAEAQTANFRQLVLFSAGVRSPNTQTADRTLVSSKMQSFDQYVHVRIFPSAVCEELRSKTILLLSCFYTCMTSQGLQL</sequence>
<keyword evidence="2" id="KW-1185">Reference proteome</keyword>
<comment type="caution">
    <text evidence="1">The sequence shown here is derived from an EMBL/GenBank/DDBJ whole genome shotgun (WGS) entry which is preliminary data.</text>
</comment>